<gene>
    <name evidence="2" type="ORF">UV59_C0022G0008</name>
</gene>
<dbReference type="AlphaFoldDB" id="A0A0G1FBT2"/>
<keyword evidence="1" id="KW-0812">Transmembrane</keyword>
<proteinExistence type="predicted"/>
<keyword evidence="1" id="KW-0472">Membrane</keyword>
<evidence type="ECO:0000256" key="1">
    <source>
        <dbReference type="SAM" id="Phobius"/>
    </source>
</evidence>
<dbReference type="Pfam" id="PF07963">
    <property type="entry name" value="N_methyl"/>
    <property type="match status" value="1"/>
</dbReference>
<feature type="transmembrane region" description="Helical" evidence="1">
    <location>
        <begin position="12"/>
        <end position="36"/>
    </location>
</feature>
<dbReference type="InterPro" id="IPR012902">
    <property type="entry name" value="N_methyl_site"/>
</dbReference>
<keyword evidence="1" id="KW-1133">Transmembrane helix</keyword>
<comment type="caution">
    <text evidence="2">The sequence shown here is derived from an EMBL/GenBank/DDBJ whole genome shotgun (WGS) entry which is preliminary data.</text>
</comment>
<evidence type="ECO:0000313" key="3">
    <source>
        <dbReference type="Proteomes" id="UP000034543"/>
    </source>
</evidence>
<name>A0A0G1FBT2_9BACT</name>
<organism evidence="2 3">
    <name type="scientific">Candidatus Gottesmanbacteria bacterium GW2011_GWA1_43_11</name>
    <dbReference type="NCBI Taxonomy" id="1618436"/>
    <lineage>
        <taxon>Bacteria</taxon>
        <taxon>Candidatus Gottesmaniibacteriota</taxon>
    </lineage>
</organism>
<dbReference type="Proteomes" id="UP000034543">
    <property type="component" value="Unassembled WGS sequence"/>
</dbReference>
<evidence type="ECO:0000313" key="2">
    <source>
        <dbReference type="EMBL" id="KKS84298.1"/>
    </source>
</evidence>
<protein>
    <submittedName>
        <fullName evidence="2">Uncharacterized protein</fullName>
    </submittedName>
</protein>
<dbReference type="PATRIC" id="fig|1618436.3.peg.1066"/>
<dbReference type="EMBL" id="LCFB01000022">
    <property type="protein sequence ID" value="KKS84298.1"/>
    <property type="molecule type" value="Genomic_DNA"/>
</dbReference>
<accession>A0A0G1FBT2</accession>
<sequence length="204" mass="22632">MSRMKSNGFTLVEVLVAMFTFALLAALVAGFAVYYFQSYNFSFEENQQIGIAQSGLTTMIREIREARLADNGAYPIEQALDNSFTFFADVTNDNRSDRVRYFLNGNELQKGVTEPTVVPVTYPSANEQIKTVVTNLDMAGTPIFTYYNGEWPADTVNNPLAVGSRLLNTRYVDVKLRIDIESNIGAQALNLSGGVSIRSLKNNL</sequence>
<dbReference type="NCBIfam" id="TIGR02532">
    <property type="entry name" value="IV_pilin_GFxxxE"/>
    <property type="match status" value="1"/>
</dbReference>
<reference evidence="2 3" key="1">
    <citation type="journal article" date="2015" name="Nature">
        <title>rRNA introns, odd ribosomes, and small enigmatic genomes across a large radiation of phyla.</title>
        <authorList>
            <person name="Brown C.T."/>
            <person name="Hug L.A."/>
            <person name="Thomas B.C."/>
            <person name="Sharon I."/>
            <person name="Castelle C.J."/>
            <person name="Singh A."/>
            <person name="Wilkins M.J."/>
            <person name="Williams K.H."/>
            <person name="Banfield J.F."/>
        </authorList>
    </citation>
    <scope>NUCLEOTIDE SEQUENCE [LARGE SCALE GENOMIC DNA]</scope>
</reference>
<dbReference type="STRING" id="1618436.UV59_C0022G0008"/>